<evidence type="ECO:0000313" key="4">
    <source>
        <dbReference type="EMBL" id="MBA1836993.1"/>
    </source>
</evidence>
<proteinExistence type="predicted"/>
<evidence type="ECO:0000259" key="2">
    <source>
        <dbReference type="Pfam" id="PF10756"/>
    </source>
</evidence>
<feature type="transmembrane region" description="Helical" evidence="1">
    <location>
        <begin position="61"/>
        <end position="80"/>
    </location>
</feature>
<evidence type="ECO:0000313" key="6">
    <source>
        <dbReference type="Proteomes" id="UP000581408"/>
    </source>
</evidence>
<protein>
    <submittedName>
        <fullName evidence="4">PH domain-containing protein</fullName>
    </submittedName>
</protein>
<gene>
    <name evidence="4" type="ORF">HMA55_03595</name>
    <name evidence="3" type="ORF">HMC16_08235</name>
</gene>
<name>A0A7V9A1E1_9CORY</name>
<reference evidence="5 6" key="1">
    <citation type="submission" date="2020-05" db="EMBL/GenBank/DDBJ databases">
        <title>Descriptions of Corynebacterium xxxx sp. nov., Corynebacterium yyyy sp. nov. and Corynebacterium zzzz sp. nov.</title>
        <authorList>
            <person name="Zhang G."/>
        </authorList>
    </citation>
    <scope>NUCLEOTIDE SEQUENCE [LARGE SCALE GENOMIC DNA]</scope>
    <source>
        <strain evidence="5">zg-913</strain>
        <strain evidence="4">Zg-913</strain>
        <strain evidence="3">Zg-915</strain>
        <strain evidence="6">zg-915</strain>
    </source>
</reference>
<feature type="domain" description="Low molecular weight protein antigen 6 PH" evidence="2">
    <location>
        <begin position="114"/>
        <end position="183"/>
    </location>
</feature>
<comment type="caution">
    <text evidence="4">The sequence shown here is derived from an EMBL/GenBank/DDBJ whole genome shotgun (WGS) entry which is preliminary data.</text>
</comment>
<dbReference type="Proteomes" id="UP000577408">
    <property type="component" value="Unassembled WGS sequence"/>
</dbReference>
<keyword evidence="1" id="KW-0472">Membrane</keyword>
<feature type="transmembrane region" description="Helical" evidence="1">
    <location>
        <begin position="95"/>
        <end position="112"/>
    </location>
</feature>
<evidence type="ECO:0000313" key="3">
    <source>
        <dbReference type="EMBL" id="MBA1835701.1"/>
    </source>
</evidence>
<accession>A0A7V9A1E1</accession>
<sequence length="193" mass="21794">MASIRNHARALVRRVAVAQPHNPTELSDRDEVAYLNALDPHATTTTKPWELELDSQFLRKVAIAWIVVVMAVHVFMAWAVDAEFTGVAITGLDKFAFVGVGLVISVLSWIALTRPRVRANEDGVQVRNIIGTRFYPWAVIYGLSFPKGSRMARLELPEFEYVPLWAIQSGDKERALRSVEEFRALEAKYMPQD</sequence>
<dbReference type="EMBL" id="JABFEE010000008">
    <property type="protein sequence ID" value="MBA1835701.1"/>
    <property type="molecule type" value="Genomic_DNA"/>
</dbReference>
<evidence type="ECO:0000256" key="1">
    <source>
        <dbReference type="SAM" id="Phobius"/>
    </source>
</evidence>
<organism evidence="4 5">
    <name type="scientific">Corynebacterium wankanglinii</name>
    <dbReference type="NCBI Taxonomy" id="2735136"/>
    <lineage>
        <taxon>Bacteria</taxon>
        <taxon>Bacillati</taxon>
        <taxon>Actinomycetota</taxon>
        <taxon>Actinomycetes</taxon>
        <taxon>Mycobacteriales</taxon>
        <taxon>Corynebacteriaceae</taxon>
        <taxon>Corynebacterium</taxon>
    </lineage>
</organism>
<dbReference type="Proteomes" id="UP000581408">
    <property type="component" value="Unassembled WGS sequence"/>
</dbReference>
<keyword evidence="1" id="KW-0812">Transmembrane</keyword>
<dbReference type="Pfam" id="PF10756">
    <property type="entry name" value="bPH_6"/>
    <property type="match status" value="1"/>
</dbReference>
<evidence type="ECO:0000313" key="5">
    <source>
        <dbReference type="Proteomes" id="UP000577408"/>
    </source>
</evidence>
<keyword evidence="1" id="KW-1133">Transmembrane helix</keyword>
<keyword evidence="5" id="KW-1185">Reference proteome</keyword>
<dbReference type="AlphaFoldDB" id="A0A7V9A1E1"/>
<dbReference type="InterPro" id="IPR019692">
    <property type="entry name" value="CFP-6_PH"/>
</dbReference>
<dbReference type="EMBL" id="JABFED010000002">
    <property type="protein sequence ID" value="MBA1836993.1"/>
    <property type="molecule type" value="Genomic_DNA"/>
</dbReference>
<accession>A0A838CKG1</accession>